<gene>
    <name evidence="4" type="ORF">C8D82_1017</name>
    <name evidence="3" type="ORF">HF882_11760</name>
</gene>
<dbReference type="SUPFAM" id="SSF48452">
    <property type="entry name" value="TPR-like"/>
    <property type="match status" value="1"/>
</dbReference>
<reference evidence="3 6" key="2">
    <citation type="submission" date="2020-04" db="EMBL/GenBank/DDBJ databases">
        <authorList>
            <person name="Hitch T.C.A."/>
            <person name="Wylensek D."/>
            <person name="Clavel T."/>
        </authorList>
    </citation>
    <scope>NUCLEOTIDE SEQUENCE [LARGE SCALE GENOMIC DNA]</scope>
    <source>
        <strain evidence="3 6">COR2-253-APC-1A</strain>
    </source>
</reference>
<organism evidence="4 5">
    <name type="scientific">Victivallis vadensis</name>
    <dbReference type="NCBI Taxonomy" id="172901"/>
    <lineage>
        <taxon>Bacteria</taxon>
        <taxon>Pseudomonadati</taxon>
        <taxon>Lentisphaerota</taxon>
        <taxon>Lentisphaeria</taxon>
        <taxon>Victivallales</taxon>
        <taxon>Victivallaceae</taxon>
        <taxon>Victivallis</taxon>
    </lineage>
</organism>
<evidence type="ECO:0000313" key="6">
    <source>
        <dbReference type="Proteomes" id="UP000576225"/>
    </source>
</evidence>
<dbReference type="Gene3D" id="1.25.40.10">
    <property type="entry name" value="Tetratricopeptide repeat domain"/>
    <property type="match status" value="2"/>
</dbReference>
<comment type="caution">
    <text evidence="4">The sequence shown here is derived from an EMBL/GenBank/DDBJ whole genome shotgun (WGS) entry which is preliminary data.</text>
</comment>
<proteinExistence type="predicted"/>
<dbReference type="OrthoDB" id="9769030at2"/>
<feature type="signal peptide" evidence="2">
    <location>
        <begin position="1"/>
        <end position="21"/>
    </location>
</feature>
<dbReference type="PANTHER" id="PTHR12558:SF13">
    <property type="entry name" value="CELL DIVISION CYCLE PROTEIN 27 HOMOLOG"/>
    <property type="match status" value="1"/>
</dbReference>
<keyword evidence="5" id="KW-1185">Reference proteome</keyword>
<dbReference type="RefSeq" id="WP_116882215.1">
    <property type="nucleotide sequence ID" value="NZ_CABMMC010000079.1"/>
</dbReference>
<evidence type="ECO:0000313" key="5">
    <source>
        <dbReference type="Proteomes" id="UP000245959"/>
    </source>
</evidence>
<reference evidence="4 5" key="1">
    <citation type="submission" date="2018-04" db="EMBL/GenBank/DDBJ databases">
        <title>Genomic Encyclopedia of Type Strains, Phase IV (KMG-IV): sequencing the most valuable type-strain genomes for metagenomic binning, comparative biology and taxonomic classification.</title>
        <authorList>
            <person name="Goeker M."/>
        </authorList>
    </citation>
    <scope>NUCLEOTIDE SEQUENCE [LARGE SCALE GENOMIC DNA]</scope>
    <source>
        <strain evidence="4 5">DSM 14823</strain>
    </source>
</reference>
<evidence type="ECO:0000313" key="4">
    <source>
        <dbReference type="EMBL" id="PVY45818.1"/>
    </source>
</evidence>
<feature type="chain" id="PRO_5036052137" evidence="2">
    <location>
        <begin position="22"/>
        <end position="252"/>
    </location>
</feature>
<dbReference type="Pfam" id="PF13432">
    <property type="entry name" value="TPR_16"/>
    <property type="match status" value="1"/>
</dbReference>
<keyword evidence="2" id="KW-0732">Signal</keyword>
<dbReference type="AlphaFoldDB" id="A0A2U1BAX7"/>
<evidence type="ECO:0000256" key="1">
    <source>
        <dbReference type="PROSITE-ProRule" id="PRU00339"/>
    </source>
</evidence>
<name>A0A2U1BAX7_9BACT</name>
<dbReference type="EMBL" id="JABAEW010000021">
    <property type="protein sequence ID" value="NMD87261.1"/>
    <property type="molecule type" value="Genomic_DNA"/>
</dbReference>
<dbReference type="InterPro" id="IPR011990">
    <property type="entry name" value="TPR-like_helical_dom_sf"/>
</dbReference>
<evidence type="ECO:0000256" key="2">
    <source>
        <dbReference type="SAM" id="SignalP"/>
    </source>
</evidence>
<dbReference type="EMBL" id="QEKH01000001">
    <property type="protein sequence ID" value="PVY45818.1"/>
    <property type="molecule type" value="Genomic_DNA"/>
</dbReference>
<dbReference type="InterPro" id="IPR019734">
    <property type="entry name" value="TPR_rpt"/>
</dbReference>
<dbReference type="PANTHER" id="PTHR12558">
    <property type="entry name" value="CELL DIVISION CYCLE 16,23,27"/>
    <property type="match status" value="1"/>
</dbReference>
<evidence type="ECO:0000313" key="3">
    <source>
        <dbReference type="EMBL" id="NMD87261.1"/>
    </source>
</evidence>
<dbReference type="Proteomes" id="UP000245959">
    <property type="component" value="Unassembled WGS sequence"/>
</dbReference>
<dbReference type="Proteomes" id="UP000576225">
    <property type="component" value="Unassembled WGS sequence"/>
</dbReference>
<keyword evidence="1" id="KW-0802">TPR repeat</keyword>
<protein>
    <submittedName>
        <fullName evidence="4">Tetratricopeptide repeat protein</fullName>
    </submittedName>
</protein>
<sequence>MKMTKLLIPAAIALLTLFVAAGCGDNTVEGCLNKANEYATGGDWKRALKYTRKATELAPENVSSLVFRAIAAEKAGERDLAVSSATKAVGCNPDSFSAQYTLGRLYSTDPTRYAEAMNALLKALRLKQNDTNTLVLLCNVAVAMRSNQTLTFLMALKRLPEFANNPALNNQLGVYYVSRGDYEAAKRAFLAACSRDSNNPEIVFNTATFMERYTNSKMNAKNFYRHYLRLISDRPEYAARRDEVEARLQRLN</sequence>
<accession>A0A2U1BAX7</accession>
<dbReference type="Pfam" id="PF13181">
    <property type="entry name" value="TPR_8"/>
    <property type="match status" value="1"/>
</dbReference>
<dbReference type="SMART" id="SM00028">
    <property type="entry name" value="TPR"/>
    <property type="match status" value="4"/>
</dbReference>
<feature type="repeat" description="TPR" evidence="1">
    <location>
        <begin position="28"/>
        <end position="61"/>
    </location>
</feature>
<dbReference type="GeneID" id="78293545"/>
<dbReference type="PROSITE" id="PS50005">
    <property type="entry name" value="TPR"/>
    <property type="match status" value="1"/>
</dbReference>
<dbReference type="PROSITE" id="PS51257">
    <property type="entry name" value="PROKAR_LIPOPROTEIN"/>
    <property type="match status" value="1"/>
</dbReference>